<dbReference type="Proteomes" id="UP000177905">
    <property type="component" value="Unassembled WGS sequence"/>
</dbReference>
<dbReference type="PROSITE" id="PS00409">
    <property type="entry name" value="PROKAR_NTER_METHYL"/>
    <property type="match status" value="1"/>
</dbReference>
<dbReference type="Pfam" id="PF07963">
    <property type="entry name" value="N_methyl"/>
    <property type="match status" value="1"/>
</dbReference>
<dbReference type="NCBIfam" id="TIGR02532">
    <property type="entry name" value="IV_pilin_GFxxxE"/>
    <property type="match status" value="1"/>
</dbReference>
<sequence length="130" mass="14388">MNKKGFTLIELIVAIMVIIVAFMALISVFTGVMPKGIALEFISKSTYLANLLIEEDLSKDFYSISSVSPTNFSSPFDKFSYEIVVDFVTTAEPDVVSANGTNFKRVKARVWSKLSPTIEVVTLVTTYESL</sequence>
<comment type="caution">
    <text evidence="2">The sequence shown here is derived from an EMBL/GenBank/DDBJ whole genome shotgun (WGS) entry which is preliminary data.</text>
</comment>
<dbReference type="AlphaFoldDB" id="A0A1F4S5W0"/>
<dbReference type="InterPro" id="IPR012902">
    <property type="entry name" value="N_methyl_site"/>
</dbReference>
<keyword evidence="1" id="KW-1133">Transmembrane helix</keyword>
<protein>
    <recommendedName>
        <fullName evidence="4">Type II secretion system protein GspI C-terminal domain-containing protein</fullName>
    </recommendedName>
</protein>
<evidence type="ECO:0000313" key="2">
    <source>
        <dbReference type="EMBL" id="OGC15825.1"/>
    </source>
</evidence>
<proteinExistence type="predicted"/>
<reference evidence="2 3" key="1">
    <citation type="journal article" date="2016" name="Nat. Commun.">
        <title>Thousands of microbial genomes shed light on interconnected biogeochemical processes in an aquifer system.</title>
        <authorList>
            <person name="Anantharaman K."/>
            <person name="Brown C.T."/>
            <person name="Hug L.A."/>
            <person name="Sharon I."/>
            <person name="Castelle C.J."/>
            <person name="Probst A.J."/>
            <person name="Thomas B.C."/>
            <person name="Singh A."/>
            <person name="Wilkins M.J."/>
            <person name="Karaoz U."/>
            <person name="Brodie E.L."/>
            <person name="Williams K.H."/>
            <person name="Hubbard S.S."/>
            <person name="Banfield J.F."/>
        </authorList>
    </citation>
    <scope>NUCLEOTIDE SEQUENCE [LARGE SCALE GENOMIC DNA]</scope>
</reference>
<dbReference type="EMBL" id="MEUA01000017">
    <property type="protein sequence ID" value="OGC15825.1"/>
    <property type="molecule type" value="Genomic_DNA"/>
</dbReference>
<keyword evidence="1" id="KW-0472">Membrane</keyword>
<name>A0A1F4S5W0_UNCSA</name>
<gene>
    <name evidence="2" type="ORF">A2290_05765</name>
</gene>
<keyword evidence="1" id="KW-0812">Transmembrane</keyword>
<feature type="transmembrane region" description="Helical" evidence="1">
    <location>
        <begin position="6"/>
        <end position="29"/>
    </location>
</feature>
<accession>A0A1F4S5W0</accession>
<organism evidence="2 3">
    <name type="scientific">candidate division WOR-1 bacterium RIFOXYB2_FULL_36_35</name>
    <dbReference type="NCBI Taxonomy" id="1802578"/>
    <lineage>
        <taxon>Bacteria</taxon>
        <taxon>Bacillati</taxon>
        <taxon>Saganbacteria</taxon>
    </lineage>
</organism>
<evidence type="ECO:0000313" key="3">
    <source>
        <dbReference type="Proteomes" id="UP000177905"/>
    </source>
</evidence>
<evidence type="ECO:0008006" key="4">
    <source>
        <dbReference type="Google" id="ProtNLM"/>
    </source>
</evidence>
<evidence type="ECO:0000256" key="1">
    <source>
        <dbReference type="SAM" id="Phobius"/>
    </source>
</evidence>